<organism evidence="1 2">
    <name type="scientific">Boseongicola aestuarii</name>
    <dbReference type="NCBI Taxonomy" id="1470561"/>
    <lineage>
        <taxon>Bacteria</taxon>
        <taxon>Pseudomonadati</taxon>
        <taxon>Pseudomonadota</taxon>
        <taxon>Alphaproteobacteria</taxon>
        <taxon>Rhodobacterales</taxon>
        <taxon>Paracoccaceae</taxon>
        <taxon>Boseongicola</taxon>
    </lineage>
</organism>
<dbReference type="Proteomes" id="UP000201838">
    <property type="component" value="Unassembled WGS sequence"/>
</dbReference>
<reference evidence="1 2" key="1">
    <citation type="submission" date="2017-05" db="EMBL/GenBank/DDBJ databases">
        <authorList>
            <person name="Song R."/>
            <person name="Chenine A.L."/>
            <person name="Ruprecht R.M."/>
        </authorList>
    </citation>
    <scope>NUCLEOTIDE SEQUENCE [LARGE SCALE GENOMIC DNA]</scope>
    <source>
        <strain evidence="1 2">CECT 8489</strain>
    </source>
</reference>
<keyword evidence="2" id="KW-1185">Reference proteome</keyword>
<accession>A0A238IVV3</accession>
<evidence type="ECO:0000313" key="1">
    <source>
        <dbReference type="EMBL" id="SMX22537.1"/>
    </source>
</evidence>
<dbReference type="RefSeq" id="WP_093972540.1">
    <property type="nucleotide sequence ID" value="NZ_FXXQ01000002.1"/>
</dbReference>
<proteinExistence type="predicted"/>
<name>A0A238IVV3_9RHOB</name>
<dbReference type="EMBL" id="FXXQ01000002">
    <property type="protein sequence ID" value="SMX22537.1"/>
    <property type="molecule type" value="Genomic_DNA"/>
</dbReference>
<gene>
    <name evidence="1" type="ORF">BOA8489_00634</name>
</gene>
<sequence length="66" mass="7019">MSQIIRCRSQRFAALHALLTGQFAQVEKHAIARSSNSGRDAGLVDAQAFTTTNGVFPTLGDGQSRG</sequence>
<evidence type="ECO:0000313" key="2">
    <source>
        <dbReference type="Proteomes" id="UP000201838"/>
    </source>
</evidence>
<dbReference type="AlphaFoldDB" id="A0A238IVV3"/>
<protein>
    <submittedName>
        <fullName evidence="1">Uncharacterized protein</fullName>
    </submittedName>
</protein>